<dbReference type="EMBL" id="CM042047">
    <property type="protein sequence ID" value="KAI3770749.1"/>
    <property type="molecule type" value="Genomic_DNA"/>
</dbReference>
<organism evidence="1 2">
    <name type="scientific">Arctium lappa</name>
    <name type="common">Greater burdock</name>
    <name type="synonym">Lappa major</name>
    <dbReference type="NCBI Taxonomy" id="4217"/>
    <lineage>
        <taxon>Eukaryota</taxon>
        <taxon>Viridiplantae</taxon>
        <taxon>Streptophyta</taxon>
        <taxon>Embryophyta</taxon>
        <taxon>Tracheophyta</taxon>
        <taxon>Spermatophyta</taxon>
        <taxon>Magnoliopsida</taxon>
        <taxon>eudicotyledons</taxon>
        <taxon>Gunneridae</taxon>
        <taxon>Pentapetalae</taxon>
        <taxon>asterids</taxon>
        <taxon>campanulids</taxon>
        <taxon>Asterales</taxon>
        <taxon>Asteraceae</taxon>
        <taxon>Carduoideae</taxon>
        <taxon>Cardueae</taxon>
        <taxon>Arctiinae</taxon>
        <taxon>Arctium</taxon>
    </lineage>
</organism>
<reference evidence="1 2" key="2">
    <citation type="journal article" date="2022" name="Mol. Ecol. Resour.">
        <title>The genomes of chicory, endive, great burdock and yacon provide insights into Asteraceae paleo-polyploidization history and plant inulin production.</title>
        <authorList>
            <person name="Fan W."/>
            <person name="Wang S."/>
            <person name="Wang H."/>
            <person name="Wang A."/>
            <person name="Jiang F."/>
            <person name="Liu H."/>
            <person name="Zhao H."/>
            <person name="Xu D."/>
            <person name="Zhang Y."/>
        </authorList>
    </citation>
    <scope>NUCLEOTIDE SEQUENCE [LARGE SCALE GENOMIC DNA]</scope>
    <source>
        <strain evidence="2">cv. Niubang</strain>
    </source>
</reference>
<name>A0ACB9FI13_ARCLA</name>
<proteinExistence type="predicted"/>
<keyword evidence="2" id="KW-1185">Reference proteome</keyword>
<comment type="caution">
    <text evidence="1">The sequence shown here is derived from an EMBL/GenBank/DDBJ whole genome shotgun (WGS) entry which is preliminary data.</text>
</comment>
<accession>A0ACB9FI13</accession>
<sequence length="220" mass="24916">MNFRQEEDETVSDAWERFKYLIRKCPHHGIPHCIQLETFYNGLSNAAKIILDATAGGAFVSKTYNEAFDILEKVSNNNTEWSNPRAIVSKNASRVHDIDVITSLNAQIVALTNLADRNVPIILGRYFLATVRTLIDVQKGELTMRVKDQQVTFNIFKSLKFNGEAEDCSTLGTISDYFELSLIKCTHNEQTEGTDDDISEDDLIEVIDAFEQLDFTDRPT</sequence>
<protein>
    <submittedName>
        <fullName evidence="1">Uncharacterized protein</fullName>
    </submittedName>
</protein>
<evidence type="ECO:0000313" key="2">
    <source>
        <dbReference type="Proteomes" id="UP001055879"/>
    </source>
</evidence>
<reference evidence="2" key="1">
    <citation type="journal article" date="2022" name="Mol. Ecol. Resour.">
        <title>The genomes of chicory, endive, great burdock and yacon provide insights into Asteraceae palaeo-polyploidization history and plant inulin production.</title>
        <authorList>
            <person name="Fan W."/>
            <person name="Wang S."/>
            <person name="Wang H."/>
            <person name="Wang A."/>
            <person name="Jiang F."/>
            <person name="Liu H."/>
            <person name="Zhao H."/>
            <person name="Xu D."/>
            <person name="Zhang Y."/>
        </authorList>
    </citation>
    <scope>NUCLEOTIDE SEQUENCE [LARGE SCALE GENOMIC DNA]</scope>
    <source>
        <strain evidence="2">cv. Niubang</strain>
    </source>
</reference>
<dbReference type="Proteomes" id="UP001055879">
    <property type="component" value="Linkage Group LG01"/>
</dbReference>
<gene>
    <name evidence="1" type="ORF">L6452_01892</name>
</gene>
<evidence type="ECO:0000313" key="1">
    <source>
        <dbReference type="EMBL" id="KAI3770749.1"/>
    </source>
</evidence>